<accession>A0A2P8DH02</accession>
<reference evidence="3 4" key="1">
    <citation type="submission" date="2018-03" db="EMBL/GenBank/DDBJ databases">
        <title>Genomic Encyclopedia of Archaeal and Bacterial Type Strains, Phase II (KMG-II): from individual species to whole genera.</title>
        <authorList>
            <person name="Goeker M."/>
        </authorList>
    </citation>
    <scope>NUCLEOTIDE SEQUENCE [LARGE SCALE GENOMIC DNA]</scope>
    <source>
        <strain evidence="3 4">DSM 45312</strain>
    </source>
</reference>
<evidence type="ECO:0008006" key="5">
    <source>
        <dbReference type="Google" id="ProtNLM"/>
    </source>
</evidence>
<comment type="caution">
    <text evidence="3">The sequence shown here is derived from an EMBL/GenBank/DDBJ whole genome shotgun (WGS) entry which is preliminary data.</text>
</comment>
<feature type="region of interest" description="Disordered" evidence="1">
    <location>
        <begin position="1"/>
        <end position="98"/>
    </location>
</feature>
<feature type="compositionally biased region" description="Polar residues" evidence="1">
    <location>
        <begin position="183"/>
        <end position="207"/>
    </location>
</feature>
<keyword evidence="2" id="KW-0472">Membrane</keyword>
<feature type="compositionally biased region" description="Low complexity" evidence="1">
    <location>
        <begin position="61"/>
        <end position="76"/>
    </location>
</feature>
<keyword evidence="2" id="KW-0812">Transmembrane</keyword>
<feature type="region of interest" description="Disordered" evidence="1">
    <location>
        <begin position="131"/>
        <end position="168"/>
    </location>
</feature>
<feature type="compositionally biased region" description="Low complexity" evidence="1">
    <location>
        <begin position="135"/>
        <end position="155"/>
    </location>
</feature>
<dbReference type="Proteomes" id="UP000240542">
    <property type="component" value="Unassembled WGS sequence"/>
</dbReference>
<feature type="compositionally biased region" description="Gly residues" evidence="1">
    <location>
        <begin position="49"/>
        <end position="60"/>
    </location>
</feature>
<gene>
    <name evidence="3" type="ORF">CLV63_11143</name>
</gene>
<sequence>MSDNGPYTQPPQYPGGEGNNSGGQPPYGGYGDPNAAAQYPGGYNPASGGQPGFGPQGPYGAGPQPGPGFQQPHDQQMFQGGGGGGQPPYPGGTPGYPPPKKSSAGLWIVIGGGAVILVLVVAVVVMLLRTGGGTPTTPTSPEETAPQADPSAEQPEGGEGAPKGEAPYALPEDACKVLTETQASEYGSSDAGSKNLSDSRSSCNWSLSGEDRSYGTLSVEYQTPYAGSDSIEGAKTDYKDAVESATDTDNSYTKIKILNEEEVDLGNEATLVFSEQKGVSTQSVAELLVRQDNININIRYTMSGNVLEENPPAPLKYSDVEELVPEIGKLAVDHVGAS</sequence>
<protein>
    <recommendedName>
        <fullName evidence="5">DUF3558 domain-containing protein</fullName>
    </recommendedName>
</protein>
<dbReference type="RefSeq" id="WP_106583844.1">
    <property type="nucleotide sequence ID" value="NZ_PYGA01000011.1"/>
</dbReference>
<evidence type="ECO:0000256" key="2">
    <source>
        <dbReference type="SAM" id="Phobius"/>
    </source>
</evidence>
<keyword evidence="4" id="KW-1185">Reference proteome</keyword>
<dbReference type="EMBL" id="PYGA01000011">
    <property type="protein sequence ID" value="PSK96449.1"/>
    <property type="molecule type" value="Genomic_DNA"/>
</dbReference>
<feature type="transmembrane region" description="Helical" evidence="2">
    <location>
        <begin position="104"/>
        <end position="128"/>
    </location>
</feature>
<keyword evidence="2" id="KW-1133">Transmembrane helix</keyword>
<evidence type="ECO:0000313" key="4">
    <source>
        <dbReference type="Proteomes" id="UP000240542"/>
    </source>
</evidence>
<feature type="compositionally biased region" description="Pro residues" evidence="1">
    <location>
        <begin position="87"/>
        <end position="98"/>
    </location>
</feature>
<evidence type="ECO:0000313" key="3">
    <source>
        <dbReference type="EMBL" id="PSK96449.1"/>
    </source>
</evidence>
<dbReference type="AlphaFoldDB" id="A0A2P8DH02"/>
<name>A0A2P8DH02_9ACTN</name>
<feature type="region of interest" description="Disordered" evidence="1">
    <location>
        <begin position="183"/>
        <end position="208"/>
    </location>
</feature>
<evidence type="ECO:0000256" key="1">
    <source>
        <dbReference type="SAM" id="MobiDB-lite"/>
    </source>
</evidence>
<organism evidence="3 4">
    <name type="scientific">Murinocardiopsis flavida</name>
    <dbReference type="NCBI Taxonomy" id="645275"/>
    <lineage>
        <taxon>Bacteria</taxon>
        <taxon>Bacillati</taxon>
        <taxon>Actinomycetota</taxon>
        <taxon>Actinomycetes</taxon>
        <taxon>Streptosporangiales</taxon>
        <taxon>Nocardiopsidaceae</taxon>
        <taxon>Murinocardiopsis</taxon>
    </lineage>
</organism>
<feature type="compositionally biased region" description="Gly residues" evidence="1">
    <location>
        <begin position="15"/>
        <end position="31"/>
    </location>
</feature>
<proteinExistence type="predicted"/>